<evidence type="ECO:0000313" key="15">
    <source>
        <dbReference type="EMBL" id="KAE8720146.1"/>
    </source>
</evidence>
<dbReference type="EC" id="1.11.1.7" evidence="3"/>
<evidence type="ECO:0000256" key="9">
    <source>
        <dbReference type="PIRSR" id="PIRSR600823-1"/>
    </source>
</evidence>
<comment type="cofactor">
    <cofactor evidence="10">
        <name>heme b</name>
        <dbReference type="ChEBI" id="CHEBI:60344"/>
    </cofactor>
    <text evidence="10">Binds 1 heme b (iron(II)-protoporphyrin IX) group per subunit.</text>
</comment>
<evidence type="ECO:0000256" key="5">
    <source>
        <dbReference type="ARBA" id="ARBA00022617"/>
    </source>
</evidence>
<dbReference type="InterPro" id="IPR010255">
    <property type="entry name" value="Haem_peroxidase_sf"/>
</dbReference>
<dbReference type="PROSITE" id="PS00436">
    <property type="entry name" value="PEROXIDASE_2"/>
    <property type="match status" value="1"/>
</dbReference>
<evidence type="ECO:0000256" key="6">
    <source>
        <dbReference type="ARBA" id="ARBA00022723"/>
    </source>
</evidence>
<dbReference type="PANTHER" id="PTHR31517:SF45">
    <property type="entry name" value="PEROXIDASE"/>
    <property type="match status" value="1"/>
</dbReference>
<dbReference type="Gene3D" id="1.10.420.10">
    <property type="entry name" value="Peroxidase, domain 2"/>
    <property type="match status" value="1"/>
</dbReference>
<comment type="catalytic activity">
    <reaction evidence="1">
        <text>2 a phenolic donor + H2O2 = 2 a phenolic radical donor + 2 H2O</text>
        <dbReference type="Rhea" id="RHEA:56136"/>
        <dbReference type="ChEBI" id="CHEBI:15377"/>
        <dbReference type="ChEBI" id="CHEBI:16240"/>
        <dbReference type="ChEBI" id="CHEBI:139520"/>
        <dbReference type="ChEBI" id="CHEBI:139521"/>
        <dbReference type="EC" id="1.11.1.7"/>
    </reaction>
</comment>
<dbReference type="Gene3D" id="1.10.520.10">
    <property type="match status" value="2"/>
</dbReference>
<evidence type="ECO:0000259" key="14">
    <source>
        <dbReference type="PROSITE" id="PS50873"/>
    </source>
</evidence>
<dbReference type="InterPro" id="IPR002016">
    <property type="entry name" value="Haem_peroxidase"/>
</dbReference>
<dbReference type="SUPFAM" id="SSF48113">
    <property type="entry name" value="Heme-dependent peroxidases"/>
    <property type="match status" value="1"/>
</dbReference>
<feature type="domain" description="Plant heme peroxidase family profile" evidence="14">
    <location>
        <begin position="21"/>
        <end position="167"/>
    </location>
</feature>
<dbReference type="GO" id="GO:0006979">
    <property type="term" value="P:response to oxidative stress"/>
    <property type="evidence" value="ECO:0007669"/>
    <property type="project" value="InterPro"/>
</dbReference>
<feature type="active site" description="Proton acceptor" evidence="9">
    <location>
        <position position="62"/>
    </location>
</feature>
<dbReference type="InterPro" id="IPR000823">
    <property type="entry name" value="Peroxidase_pln"/>
</dbReference>
<proteinExistence type="inferred from homology"/>
<dbReference type="PANTHER" id="PTHR31517">
    <property type="match status" value="1"/>
</dbReference>
<dbReference type="PRINTS" id="PR00458">
    <property type="entry name" value="PEROXIDASE"/>
</dbReference>
<evidence type="ECO:0000256" key="3">
    <source>
        <dbReference type="ARBA" id="ARBA00012313"/>
    </source>
</evidence>
<name>A0A6A3BTK0_HIBSY</name>
<evidence type="ECO:0000256" key="2">
    <source>
        <dbReference type="ARBA" id="ARBA00002322"/>
    </source>
</evidence>
<feature type="binding site" evidence="10">
    <location>
        <position position="68"/>
    </location>
    <ligand>
        <name>Ca(2+)</name>
        <dbReference type="ChEBI" id="CHEBI:29108"/>
        <label>1</label>
    </ligand>
</feature>
<reference evidence="15" key="1">
    <citation type="submission" date="2019-09" db="EMBL/GenBank/DDBJ databases">
        <title>Draft genome information of white flower Hibiscus syriacus.</title>
        <authorList>
            <person name="Kim Y.-M."/>
        </authorList>
    </citation>
    <scope>NUCLEOTIDE SEQUENCE [LARGE SCALE GENOMIC DNA]</scope>
    <source>
        <strain evidence="15">YM2019G1</strain>
        <tissue evidence="15">Leaf</tissue>
    </source>
</reference>
<evidence type="ECO:0000256" key="1">
    <source>
        <dbReference type="ARBA" id="ARBA00000189"/>
    </source>
</evidence>
<accession>A0A6A3BTK0</accession>
<dbReference type="PRINTS" id="PR00461">
    <property type="entry name" value="PLPEROXIDASE"/>
</dbReference>
<organism evidence="15">
    <name type="scientific">Hibiscus syriacus</name>
    <name type="common">Rose of Sharon</name>
    <dbReference type="NCBI Taxonomy" id="106335"/>
    <lineage>
        <taxon>Eukaryota</taxon>
        <taxon>Viridiplantae</taxon>
        <taxon>Streptophyta</taxon>
        <taxon>Embryophyta</taxon>
        <taxon>Tracheophyta</taxon>
        <taxon>Spermatophyta</taxon>
        <taxon>Magnoliopsida</taxon>
        <taxon>eudicotyledons</taxon>
        <taxon>Gunneridae</taxon>
        <taxon>Pentapetalae</taxon>
        <taxon>rosids</taxon>
        <taxon>malvids</taxon>
        <taxon>Malvales</taxon>
        <taxon>Malvaceae</taxon>
        <taxon>Malvoideae</taxon>
        <taxon>Hibiscus</taxon>
    </lineage>
</organism>
<evidence type="ECO:0000256" key="10">
    <source>
        <dbReference type="PIRSR" id="PIRSR600823-3"/>
    </source>
</evidence>
<dbReference type="AlphaFoldDB" id="A0A6A3BTK0"/>
<evidence type="ECO:0000256" key="11">
    <source>
        <dbReference type="PIRSR" id="PIRSR600823-4"/>
    </source>
</evidence>
<dbReference type="GO" id="GO:0020037">
    <property type="term" value="F:heme binding"/>
    <property type="evidence" value="ECO:0007669"/>
    <property type="project" value="InterPro"/>
</dbReference>
<evidence type="ECO:0000256" key="4">
    <source>
        <dbReference type="ARBA" id="ARBA00022559"/>
    </source>
</evidence>
<dbReference type="PROSITE" id="PS50873">
    <property type="entry name" value="PEROXIDASE_4"/>
    <property type="match status" value="1"/>
</dbReference>
<dbReference type="Pfam" id="PF00141">
    <property type="entry name" value="peroxidase"/>
    <property type="match status" value="1"/>
</dbReference>
<feature type="binding site" description="axial binding residue" evidence="10">
    <location>
        <position position="157"/>
    </location>
    <ligand>
        <name>heme b</name>
        <dbReference type="ChEBI" id="CHEBI:60344"/>
    </ligand>
    <ligandPart>
        <name>Fe</name>
        <dbReference type="ChEBI" id="CHEBI:18248"/>
    </ligandPart>
</feature>
<keyword evidence="8 10" id="KW-0408">Iron</keyword>
<keyword evidence="10" id="KW-0106">Calcium</keyword>
<comment type="cofactor">
    <cofactor evidence="10">
        <name>Ca(2+)</name>
        <dbReference type="ChEBI" id="CHEBI:29108"/>
    </cofactor>
    <text evidence="10">Binds 2 calcium ions per subunit.</text>
</comment>
<keyword evidence="6 10" id="KW-0479">Metal-binding</keyword>
<feature type="binding site" evidence="10">
    <location>
        <position position="70"/>
    </location>
    <ligand>
        <name>Ca(2+)</name>
        <dbReference type="ChEBI" id="CHEBI:29108"/>
        <label>1</label>
    </ligand>
</feature>
<protein>
    <recommendedName>
        <fullName evidence="3">peroxidase</fullName>
        <ecNumber evidence="3">1.11.1.7</ecNumber>
    </recommendedName>
</protein>
<gene>
    <name evidence="15" type="ORF">F3Y22_tig00109916pilonHSYRG00135</name>
</gene>
<keyword evidence="4 15" id="KW-0575">Peroxidase</keyword>
<evidence type="ECO:0000256" key="13">
    <source>
        <dbReference type="RuleBase" id="RU004241"/>
    </source>
</evidence>
<comment type="similarity">
    <text evidence="13">Belongs to the peroxidase family.</text>
</comment>
<sequence length="245" mass="26607">MSSPPNYKTYHFSPSSLYTGQLSETFYNTSCPRVESIVRQVVAQKIQLTFVTVPATLRLFFHDCFFEGCDASVMIASPNGDAEKDAPDNLSLAGDGFDTTGGPSFKVELGRRDGLVSMASRVAGNLTEPNFNLTQLNAIFSKNNLNQTYMIALSGAHTLGFAHCTRFWTFRAEMRKLGRVGVKTGQAGQIRIGSYHQVINSEGLPRQIQRVTKDVRLGADFRGGGAVHTANTGAVDSGSRKITGD</sequence>
<comment type="function">
    <text evidence="2">Removal of H(2)O(2), oxidation of toxic reductants, biosynthesis and degradation of lignin, suberization, auxin catabolism, response to environmental stresses such as wounding, pathogen attack and oxidative stress. These functions might be dependent on each isozyme/isoform in each plant tissue.</text>
</comment>
<keyword evidence="7" id="KW-0560">Oxidoreductase</keyword>
<feature type="disulfide bond" evidence="12">
    <location>
        <begin position="64"/>
        <end position="69"/>
    </location>
</feature>
<evidence type="ECO:0000256" key="12">
    <source>
        <dbReference type="PIRSR" id="PIRSR600823-5"/>
    </source>
</evidence>
<dbReference type="GO" id="GO:0140825">
    <property type="term" value="F:lactoperoxidase activity"/>
    <property type="evidence" value="ECO:0007669"/>
    <property type="project" value="UniProtKB-EC"/>
</dbReference>
<feature type="binding site" evidence="10">
    <location>
        <position position="158"/>
    </location>
    <ligand>
        <name>Ca(2+)</name>
        <dbReference type="ChEBI" id="CHEBI:29108"/>
        <label>2</label>
    </ligand>
</feature>
<feature type="site" description="Transition state stabilizer" evidence="11">
    <location>
        <position position="58"/>
    </location>
</feature>
<evidence type="ECO:0000256" key="8">
    <source>
        <dbReference type="ARBA" id="ARBA00023004"/>
    </source>
</evidence>
<dbReference type="EMBL" id="VEPZ02000775">
    <property type="protein sequence ID" value="KAE8720146.1"/>
    <property type="molecule type" value="Genomic_DNA"/>
</dbReference>
<feature type="binding site" evidence="10">
    <location>
        <position position="72"/>
    </location>
    <ligand>
        <name>Ca(2+)</name>
        <dbReference type="ChEBI" id="CHEBI:29108"/>
        <label>1</label>
    </ligand>
</feature>
<keyword evidence="5" id="KW-0349">Heme</keyword>
<dbReference type="GO" id="GO:0046872">
    <property type="term" value="F:metal ion binding"/>
    <property type="evidence" value="ECO:0007669"/>
    <property type="project" value="UniProtKB-KW"/>
</dbReference>
<comment type="caution">
    <text evidence="15">The sequence shown here is derived from an EMBL/GenBank/DDBJ whole genome shotgun (WGS) entry which is preliminary data.</text>
</comment>
<feature type="binding site" evidence="10">
    <location>
        <position position="83"/>
    </location>
    <ligand>
        <name>Ca(2+)</name>
        <dbReference type="ChEBI" id="CHEBI:29108"/>
        <label>1</label>
    </ligand>
</feature>
<dbReference type="InterPro" id="IPR019794">
    <property type="entry name" value="Peroxidases_AS"/>
</dbReference>
<feature type="binding site" evidence="10">
    <location>
        <position position="63"/>
    </location>
    <ligand>
        <name>Ca(2+)</name>
        <dbReference type="ChEBI" id="CHEBI:29108"/>
        <label>1</label>
    </ligand>
</feature>
<keyword evidence="12" id="KW-1015">Disulfide bond</keyword>
<evidence type="ECO:0000256" key="7">
    <source>
        <dbReference type="ARBA" id="ARBA00023002"/>
    </source>
</evidence>